<sequence length="132" mass="14079">MFRTFALRGRKVPAAVLAATVLGGSLLVTGPAQAVPPTRPYGTSTAVKGLNERSYPSTDASVRGVIKFHSQVGVRCKVHAQEVAGNSVWYLLRDRATWVAAKYVENTGDVPLCKAVNRNAMDDSPESHNAVG</sequence>
<accession>A0A2G1XKP0</accession>
<name>A0A2G1XKP0_STRCJ</name>
<feature type="signal peptide" evidence="1">
    <location>
        <begin position="1"/>
        <end position="34"/>
    </location>
</feature>
<dbReference type="OrthoDB" id="3482365at2"/>
<organism evidence="2 3">
    <name type="scientific">Streptomyces cinnamoneus</name>
    <name type="common">Streptoverticillium cinnamoneum</name>
    <dbReference type="NCBI Taxonomy" id="53446"/>
    <lineage>
        <taxon>Bacteria</taxon>
        <taxon>Bacillati</taxon>
        <taxon>Actinomycetota</taxon>
        <taxon>Actinomycetes</taxon>
        <taxon>Kitasatosporales</taxon>
        <taxon>Streptomycetaceae</taxon>
        <taxon>Streptomyces</taxon>
        <taxon>Streptomyces cinnamoneus group</taxon>
    </lineage>
</organism>
<dbReference type="Proteomes" id="UP000222531">
    <property type="component" value="Unassembled WGS sequence"/>
</dbReference>
<reference evidence="2 3" key="1">
    <citation type="journal article" date="2017" name="Biochemistry">
        <title>Identification of the Biosynthetic Pathway for the Antibiotic Bicyclomycin.</title>
        <authorList>
            <person name="Patteson J."/>
            <person name="Cai W."/>
            <person name="Johnson R.A."/>
            <person name="Santa Maria K."/>
            <person name="Li B."/>
        </authorList>
    </citation>
    <scope>NUCLEOTIDE SEQUENCE [LARGE SCALE GENOMIC DNA]</scope>
    <source>
        <strain evidence="2 3">ATCC 21532</strain>
    </source>
</reference>
<evidence type="ECO:0000256" key="1">
    <source>
        <dbReference type="SAM" id="SignalP"/>
    </source>
</evidence>
<keyword evidence="1" id="KW-0732">Signal</keyword>
<proteinExistence type="predicted"/>
<comment type="caution">
    <text evidence="2">The sequence shown here is derived from an EMBL/GenBank/DDBJ whole genome shotgun (WGS) entry which is preliminary data.</text>
</comment>
<dbReference type="AlphaFoldDB" id="A0A2G1XKP0"/>
<evidence type="ECO:0000313" key="2">
    <source>
        <dbReference type="EMBL" id="PHQ51797.1"/>
    </source>
</evidence>
<dbReference type="EMBL" id="NHZO01000136">
    <property type="protein sequence ID" value="PHQ51797.1"/>
    <property type="molecule type" value="Genomic_DNA"/>
</dbReference>
<evidence type="ECO:0000313" key="3">
    <source>
        <dbReference type="Proteomes" id="UP000222531"/>
    </source>
</evidence>
<protein>
    <submittedName>
        <fullName evidence="2">Uncharacterized protein</fullName>
    </submittedName>
</protein>
<dbReference type="RefSeq" id="WP_099198990.1">
    <property type="nucleotide sequence ID" value="NZ_JBIRXA010000002.1"/>
</dbReference>
<feature type="chain" id="PRO_5044381022" evidence="1">
    <location>
        <begin position="35"/>
        <end position="132"/>
    </location>
</feature>
<keyword evidence="3" id="KW-1185">Reference proteome</keyword>
<gene>
    <name evidence="2" type="ORF">BLA24_11995</name>
</gene>